<dbReference type="NCBIfam" id="TIGR01439">
    <property type="entry name" value="lp_hng_hel_AbrB"/>
    <property type="match status" value="1"/>
</dbReference>
<sequence>MTVKGQVTVPKDIRDALGLLPGQPVEFELDADGNARILKVDTDAEIERKKADFRNRLQEAQAIFKANDAFPGMSTDEYMDMIREPLQPFERDGKE</sequence>
<dbReference type="Gene3D" id="2.10.260.10">
    <property type="match status" value="1"/>
</dbReference>
<dbReference type="InterPro" id="IPR007159">
    <property type="entry name" value="SpoVT-AbrB_dom"/>
</dbReference>
<protein>
    <recommendedName>
        <fullName evidence="2">SpoVT-AbrB domain-containing protein</fullName>
    </recommendedName>
</protein>
<proteinExistence type="predicted"/>
<evidence type="ECO:0000256" key="1">
    <source>
        <dbReference type="PROSITE-ProRule" id="PRU01076"/>
    </source>
</evidence>
<evidence type="ECO:0000313" key="3">
    <source>
        <dbReference type="EMBL" id="GGB97295.1"/>
    </source>
</evidence>
<dbReference type="EMBL" id="BMHK01000007">
    <property type="protein sequence ID" value="GGB97295.1"/>
    <property type="molecule type" value="Genomic_DNA"/>
</dbReference>
<gene>
    <name evidence="3" type="ORF">GCM10011494_14710</name>
</gene>
<evidence type="ECO:0000313" key="4">
    <source>
        <dbReference type="Proteomes" id="UP000608154"/>
    </source>
</evidence>
<evidence type="ECO:0000259" key="2">
    <source>
        <dbReference type="PROSITE" id="PS51740"/>
    </source>
</evidence>
<dbReference type="PROSITE" id="PS51740">
    <property type="entry name" value="SPOVT_ABRB"/>
    <property type="match status" value="1"/>
</dbReference>
<dbReference type="SUPFAM" id="SSF89447">
    <property type="entry name" value="AbrB/MazE/MraZ-like"/>
    <property type="match status" value="1"/>
</dbReference>
<comment type="caution">
    <text evidence="3">The sequence shown here is derived from an EMBL/GenBank/DDBJ whole genome shotgun (WGS) entry which is preliminary data.</text>
</comment>
<accession>A0A916TR98</accession>
<dbReference type="Proteomes" id="UP000608154">
    <property type="component" value="Unassembled WGS sequence"/>
</dbReference>
<dbReference type="SMART" id="SM00966">
    <property type="entry name" value="SpoVT_AbrB"/>
    <property type="match status" value="1"/>
</dbReference>
<dbReference type="AlphaFoldDB" id="A0A916TR98"/>
<name>A0A916TR98_9SPHN</name>
<dbReference type="GO" id="GO:0003677">
    <property type="term" value="F:DNA binding"/>
    <property type="evidence" value="ECO:0007669"/>
    <property type="project" value="UniProtKB-UniRule"/>
</dbReference>
<dbReference type="Pfam" id="PF04014">
    <property type="entry name" value="MazE_antitoxin"/>
    <property type="match status" value="1"/>
</dbReference>
<reference evidence="3" key="1">
    <citation type="journal article" date="2014" name="Int. J. Syst. Evol. Microbiol.">
        <title>Complete genome sequence of Corynebacterium casei LMG S-19264T (=DSM 44701T), isolated from a smear-ripened cheese.</title>
        <authorList>
            <consortium name="US DOE Joint Genome Institute (JGI-PGF)"/>
            <person name="Walter F."/>
            <person name="Albersmeier A."/>
            <person name="Kalinowski J."/>
            <person name="Ruckert C."/>
        </authorList>
    </citation>
    <scope>NUCLEOTIDE SEQUENCE</scope>
    <source>
        <strain evidence="3">CGMCC 1.15095</strain>
    </source>
</reference>
<organism evidence="3 4">
    <name type="scientific">Novosphingobium endophyticum</name>
    <dbReference type="NCBI Taxonomy" id="1955250"/>
    <lineage>
        <taxon>Bacteria</taxon>
        <taxon>Pseudomonadati</taxon>
        <taxon>Pseudomonadota</taxon>
        <taxon>Alphaproteobacteria</taxon>
        <taxon>Sphingomonadales</taxon>
        <taxon>Sphingomonadaceae</taxon>
        <taxon>Novosphingobium</taxon>
    </lineage>
</organism>
<feature type="domain" description="SpoVT-AbrB" evidence="2">
    <location>
        <begin position="1"/>
        <end position="42"/>
    </location>
</feature>
<dbReference type="InterPro" id="IPR037914">
    <property type="entry name" value="SpoVT-AbrB_sf"/>
</dbReference>
<keyword evidence="4" id="KW-1185">Reference proteome</keyword>
<reference evidence="3" key="2">
    <citation type="submission" date="2020-09" db="EMBL/GenBank/DDBJ databases">
        <authorList>
            <person name="Sun Q."/>
            <person name="Zhou Y."/>
        </authorList>
    </citation>
    <scope>NUCLEOTIDE SEQUENCE</scope>
    <source>
        <strain evidence="3">CGMCC 1.15095</strain>
    </source>
</reference>
<keyword evidence="1" id="KW-0238">DNA-binding</keyword>